<organism evidence="8 9">
    <name type="scientific">Oceanobacillus locisalsi</name>
    <dbReference type="NCBI Taxonomy" id="546107"/>
    <lineage>
        <taxon>Bacteria</taxon>
        <taxon>Bacillati</taxon>
        <taxon>Bacillota</taxon>
        <taxon>Bacilli</taxon>
        <taxon>Bacillales</taxon>
        <taxon>Bacillaceae</taxon>
        <taxon>Oceanobacillus</taxon>
    </lineage>
</organism>
<feature type="domain" description="Rod shape-determining protein MreC beta-barrel core" evidence="7">
    <location>
        <begin position="122"/>
        <end position="275"/>
    </location>
</feature>
<comment type="similarity">
    <text evidence="1 5">Belongs to the MreC family.</text>
</comment>
<evidence type="ECO:0000313" key="9">
    <source>
        <dbReference type="Proteomes" id="UP001597041"/>
    </source>
</evidence>
<dbReference type="PANTHER" id="PTHR34138:SF1">
    <property type="entry name" value="CELL SHAPE-DETERMINING PROTEIN MREC"/>
    <property type="match status" value="1"/>
</dbReference>
<accession>A0ABW3NCS8</accession>
<feature type="transmembrane region" description="Helical" evidence="6">
    <location>
        <begin position="9"/>
        <end position="27"/>
    </location>
</feature>
<dbReference type="Gene3D" id="2.40.10.350">
    <property type="entry name" value="Rod shape-determining protein MreC, domain 2"/>
    <property type="match status" value="1"/>
</dbReference>
<proteinExistence type="inferred from homology"/>
<dbReference type="Proteomes" id="UP001597041">
    <property type="component" value="Unassembled WGS sequence"/>
</dbReference>
<evidence type="ECO:0000256" key="1">
    <source>
        <dbReference type="ARBA" id="ARBA00009369"/>
    </source>
</evidence>
<dbReference type="InterPro" id="IPR042177">
    <property type="entry name" value="Cell/Rod_1"/>
</dbReference>
<comment type="function">
    <text evidence="5">Involved in formation and maintenance of cell shape.</text>
</comment>
<evidence type="ECO:0000256" key="5">
    <source>
        <dbReference type="PIRNR" id="PIRNR038471"/>
    </source>
</evidence>
<dbReference type="EMBL" id="JBHTKK010000003">
    <property type="protein sequence ID" value="MFD1065389.1"/>
    <property type="molecule type" value="Genomic_DNA"/>
</dbReference>
<evidence type="ECO:0000313" key="8">
    <source>
        <dbReference type="EMBL" id="MFD1065389.1"/>
    </source>
</evidence>
<dbReference type="InterPro" id="IPR042175">
    <property type="entry name" value="Cell/Rod_MreC_2"/>
</dbReference>
<keyword evidence="3 5" id="KW-0133">Cell shape</keyword>
<name>A0ABW3NCS8_9BACI</name>
<evidence type="ECO:0000256" key="4">
    <source>
        <dbReference type="ARBA" id="ARBA00032089"/>
    </source>
</evidence>
<comment type="caution">
    <text evidence="8">The sequence shown here is derived from an EMBL/GenBank/DDBJ whole genome shotgun (WGS) entry which is preliminary data.</text>
</comment>
<dbReference type="RefSeq" id="WP_379591020.1">
    <property type="nucleotide sequence ID" value="NZ_JBHTKK010000003.1"/>
</dbReference>
<dbReference type="PANTHER" id="PTHR34138">
    <property type="entry name" value="CELL SHAPE-DETERMINING PROTEIN MREC"/>
    <property type="match status" value="1"/>
</dbReference>
<keyword evidence="6" id="KW-0812">Transmembrane</keyword>
<protein>
    <recommendedName>
        <fullName evidence="2 5">Cell shape-determining protein MreC</fullName>
    </recommendedName>
    <alternativeName>
        <fullName evidence="4 5">Cell shape protein MreC</fullName>
    </alternativeName>
</protein>
<evidence type="ECO:0000259" key="7">
    <source>
        <dbReference type="Pfam" id="PF04085"/>
    </source>
</evidence>
<dbReference type="Pfam" id="PF04085">
    <property type="entry name" value="MreC"/>
    <property type="match status" value="1"/>
</dbReference>
<dbReference type="InterPro" id="IPR055342">
    <property type="entry name" value="MreC_beta-barrel_core"/>
</dbReference>
<dbReference type="PIRSF" id="PIRSF038471">
    <property type="entry name" value="MreC"/>
    <property type="match status" value="1"/>
</dbReference>
<gene>
    <name evidence="8" type="primary">mreC</name>
    <name evidence="8" type="ORF">ACFQ19_05050</name>
</gene>
<reference evidence="9" key="1">
    <citation type="journal article" date="2019" name="Int. J. Syst. Evol. Microbiol.">
        <title>The Global Catalogue of Microorganisms (GCM) 10K type strain sequencing project: providing services to taxonomists for standard genome sequencing and annotation.</title>
        <authorList>
            <consortium name="The Broad Institute Genomics Platform"/>
            <consortium name="The Broad Institute Genome Sequencing Center for Infectious Disease"/>
            <person name="Wu L."/>
            <person name="Ma J."/>
        </authorList>
    </citation>
    <scope>NUCLEOTIDE SEQUENCE [LARGE SCALE GENOMIC DNA]</scope>
    <source>
        <strain evidence="9">CCUG 56608</strain>
    </source>
</reference>
<evidence type="ECO:0000256" key="2">
    <source>
        <dbReference type="ARBA" id="ARBA00013855"/>
    </source>
</evidence>
<dbReference type="Gene3D" id="2.40.10.340">
    <property type="entry name" value="Rod shape-determining protein MreC, domain 1"/>
    <property type="match status" value="1"/>
</dbReference>
<evidence type="ECO:0000256" key="6">
    <source>
        <dbReference type="SAM" id="Phobius"/>
    </source>
</evidence>
<keyword evidence="6" id="KW-0472">Membrane</keyword>
<keyword evidence="6" id="KW-1133">Transmembrane helix</keyword>
<evidence type="ECO:0000256" key="3">
    <source>
        <dbReference type="ARBA" id="ARBA00022960"/>
    </source>
</evidence>
<dbReference type="NCBIfam" id="TIGR00219">
    <property type="entry name" value="mreC"/>
    <property type="match status" value="1"/>
</dbReference>
<sequence length="296" mass="33159">MNFFRSKKLFIILVGFIVLVVLIGYSLNNRGQLNFAEKAVSDAVGWVQNVAQAPVTFVTDIASNISDFKTTFEENQVLREQLSQQKGVAYDLQRLEEENEELRSMIDMTETSRDYEPIYATVIARSPEQWVDQVTINRGENDGITENMVVRTAEGMIGKVLRTSEGTSTVQLLTGFDEFNRVSATVLREDDSDIFGMIEGFDEETEMLLFRIIEESDSDIEEGDTVYSSELGGEFPAGITIGEVSEVVADQYGLTRIAMVEPAADLFDIRNVIVVNRSIDQPEEEEEVEAEGNDES</sequence>
<keyword evidence="9" id="KW-1185">Reference proteome</keyword>
<dbReference type="InterPro" id="IPR007221">
    <property type="entry name" value="MreC"/>
</dbReference>